<feature type="compositionally biased region" description="Polar residues" evidence="3">
    <location>
        <begin position="286"/>
        <end position="298"/>
    </location>
</feature>
<dbReference type="EMBL" id="PKPP01010031">
    <property type="protein sequence ID" value="PWA46955.1"/>
    <property type="molecule type" value="Genomic_DNA"/>
</dbReference>
<dbReference type="AlphaFoldDB" id="A0A2U1LD76"/>
<name>A0A2U1LD76_ARTAN</name>
<feature type="compositionally biased region" description="Polar residues" evidence="3">
    <location>
        <begin position="251"/>
        <end position="260"/>
    </location>
</feature>
<dbReference type="GO" id="GO:0051087">
    <property type="term" value="F:protein-folding chaperone binding"/>
    <property type="evidence" value="ECO:0007669"/>
    <property type="project" value="InterPro"/>
</dbReference>
<dbReference type="Gene3D" id="1.20.58.120">
    <property type="entry name" value="BAG domain"/>
    <property type="match status" value="2"/>
</dbReference>
<evidence type="ECO:0000313" key="6">
    <source>
        <dbReference type="Proteomes" id="UP000245207"/>
    </source>
</evidence>
<protein>
    <submittedName>
        <fullName evidence="5">BAG domain-containing protein</fullName>
    </submittedName>
</protein>
<dbReference type="PROSITE" id="PS50053">
    <property type="entry name" value="UBIQUITIN_2"/>
    <property type="match status" value="2"/>
</dbReference>
<dbReference type="InterPro" id="IPR039773">
    <property type="entry name" value="BAG_chaperone_regulator"/>
</dbReference>
<dbReference type="GO" id="GO:0050821">
    <property type="term" value="P:protein stabilization"/>
    <property type="evidence" value="ECO:0007669"/>
    <property type="project" value="TreeGrafter"/>
</dbReference>
<dbReference type="InterPro" id="IPR003103">
    <property type="entry name" value="BAG_domain"/>
</dbReference>
<dbReference type="SMART" id="SM00264">
    <property type="entry name" value="BAG"/>
    <property type="match status" value="2"/>
</dbReference>
<feature type="region of interest" description="Disordered" evidence="3">
    <location>
        <begin position="240"/>
        <end position="298"/>
    </location>
</feature>
<feature type="compositionally biased region" description="Low complexity" evidence="3">
    <location>
        <begin position="558"/>
        <end position="568"/>
    </location>
</feature>
<reference evidence="5 6" key="1">
    <citation type="journal article" date="2018" name="Mol. Plant">
        <title>The genome of Artemisia annua provides insight into the evolution of Asteraceae family and artemisinin biosynthesis.</title>
        <authorList>
            <person name="Shen Q."/>
            <person name="Zhang L."/>
            <person name="Liao Z."/>
            <person name="Wang S."/>
            <person name="Yan T."/>
            <person name="Shi P."/>
            <person name="Liu M."/>
            <person name="Fu X."/>
            <person name="Pan Q."/>
            <person name="Wang Y."/>
            <person name="Lv Z."/>
            <person name="Lu X."/>
            <person name="Zhang F."/>
            <person name="Jiang W."/>
            <person name="Ma Y."/>
            <person name="Chen M."/>
            <person name="Hao X."/>
            <person name="Li L."/>
            <person name="Tang Y."/>
            <person name="Lv G."/>
            <person name="Zhou Y."/>
            <person name="Sun X."/>
            <person name="Brodelius P.E."/>
            <person name="Rose J.K.C."/>
            <person name="Tang K."/>
        </authorList>
    </citation>
    <scope>NUCLEOTIDE SEQUENCE [LARGE SCALE GENOMIC DNA]</scope>
    <source>
        <strain evidence="6">cv. Huhao1</strain>
        <tissue evidence="5">Leaf</tissue>
    </source>
</reference>
<accession>A0A2U1LD76</accession>
<dbReference type="Pfam" id="PF00240">
    <property type="entry name" value="ubiquitin"/>
    <property type="match status" value="2"/>
</dbReference>
<feature type="region of interest" description="Disordered" evidence="3">
    <location>
        <begin position="536"/>
        <end position="587"/>
    </location>
</feature>
<keyword evidence="1" id="KW-0143">Chaperone</keyword>
<dbReference type="Gene3D" id="3.10.20.90">
    <property type="entry name" value="Phosphatidylinositol 3-kinase Catalytic Subunit, Chain A, domain 1"/>
    <property type="match status" value="2"/>
</dbReference>
<dbReference type="PANTHER" id="PTHR12329:SF43">
    <property type="entry name" value="BAG DOMAIN, UBIQUITIN-RELATED DOMAIN PROTEIN-RELATED"/>
    <property type="match status" value="1"/>
</dbReference>
<dbReference type="InterPro" id="IPR000626">
    <property type="entry name" value="Ubiquitin-like_dom"/>
</dbReference>
<keyword evidence="6" id="KW-1185">Reference proteome</keyword>
<evidence type="ECO:0000256" key="1">
    <source>
        <dbReference type="ARBA" id="ARBA00023186"/>
    </source>
</evidence>
<comment type="function">
    <text evidence="2">Co-chaperone that regulates diverse cellular pathways, such as programmed cell death and stress responses.</text>
</comment>
<dbReference type="Pfam" id="PF02179">
    <property type="entry name" value="BAG"/>
    <property type="match status" value="2"/>
</dbReference>
<dbReference type="PANTHER" id="PTHR12329">
    <property type="entry name" value="BCL2-ASSOCIATED ATHANOGENE"/>
    <property type="match status" value="1"/>
</dbReference>
<organism evidence="5 6">
    <name type="scientific">Artemisia annua</name>
    <name type="common">Sweet wormwood</name>
    <dbReference type="NCBI Taxonomy" id="35608"/>
    <lineage>
        <taxon>Eukaryota</taxon>
        <taxon>Viridiplantae</taxon>
        <taxon>Streptophyta</taxon>
        <taxon>Embryophyta</taxon>
        <taxon>Tracheophyta</taxon>
        <taxon>Spermatophyta</taxon>
        <taxon>Magnoliopsida</taxon>
        <taxon>eudicotyledons</taxon>
        <taxon>Gunneridae</taxon>
        <taxon>Pentapetalae</taxon>
        <taxon>asterids</taxon>
        <taxon>campanulids</taxon>
        <taxon>Asterales</taxon>
        <taxon>Asteraceae</taxon>
        <taxon>Asteroideae</taxon>
        <taxon>Anthemideae</taxon>
        <taxon>Artemisiinae</taxon>
        <taxon>Artemisia</taxon>
    </lineage>
</organism>
<gene>
    <name evidence="5" type="ORF">CTI12_AA503800</name>
</gene>
<evidence type="ECO:0000313" key="5">
    <source>
        <dbReference type="EMBL" id="PWA46955.1"/>
    </source>
</evidence>
<evidence type="ECO:0000256" key="2">
    <source>
        <dbReference type="ARBA" id="ARBA00058673"/>
    </source>
</evidence>
<dbReference type="SUPFAM" id="SSF54236">
    <property type="entry name" value="Ubiquitin-like"/>
    <property type="match status" value="2"/>
</dbReference>
<feature type="domain" description="Ubiquitin-like" evidence="4">
    <location>
        <begin position="63"/>
        <end position="134"/>
    </location>
</feature>
<feature type="compositionally biased region" description="Low complexity" evidence="3">
    <location>
        <begin position="261"/>
        <end position="271"/>
    </location>
</feature>
<dbReference type="Proteomes" id="UP000245207">
    <property type="component" value="Unassembled WGS sequence"/>
</dbReference>
<evidence type="ECO:0000259" key="4">
    <source>
        <dbReference type="PROSITE" id="PS50053"/>
    </source>
</evidence>
<comment type="caution">
    <text evidence="5">The sequence shown here is derived from an EMBL/GenBank/DDBJ whole genome shotgun (WGS) entry which is preliminary data.</text>
</comment>
<feature type="domain" description="Ubiquitin-like" evidence="4">
    <location>
        <begin position="360"/>
        <end position="431"/>
    </location>
</feature>
<feature type="compositionally biased region" description="Polar residues" evidence="3">
    <location>
        <begin position="548"/>
        <end position="557"/>
    </location>
</feature>
<dbReference type="STRING" id="35608.A0A2U1LD76"/>
<dbReference type="GO" id="GO:0000774">
    <property type="term" value="F:adenyl-nucleotide exchange factor activity"/>
    <property type="evidence" value="ECO:0007669"/>
    <property type="project" value="TreeGrafter"/>
</dbReference>
<dbReference type="SUPFAM" id="SSF63491">
    <property type="entry name" value="BAG domain"/>
    <property type="match status" value="2"/>
</dbReference>
<dbReference type="GO" id="GO:0005737">
    <property type="term" value="C:cytoplasm"/>
    <property type="evidence" value="ECO:0007669"/>
    <property type="project" value="TreeGrafter"/>
</dbReference>
<dbReference type="FunFam" id="3.10.20.90:FF:000298">
    <property type="entry name" value="BAG family molecular chaperone regulator 1"/>
    <property type="match status" value="2"/>
</dbReference>
<dbReference type="InterPro" id="IPR036533">
    <property type="entry name" value="BAG_dom_sf"/>
</dbReference>
<sequence length="654" mass="73789">MEAALKIIDLKMMRMRTKTSELTSVKSVKDGGAAGKEKLEVRPGGMLVQKRDPDEEVTRVPLPTIRVRVKYGSIYHEMIINSTATFGELKKMLTGPTGLHHEDQKLIYKDKERSSKTFLDVVGVKDKSKMVLVLDPISQERRILEARKNAKIEKANKLVSEVSLEVDRLVGQVSALESVISKGGKVVEKTVSNLVDLFMIQLLKLDEIKIEGDVAKQKKMQVERVQRYVETLDVLKVKNAKNLSKKPPLQPRQNQEQRYTNGHSGNHNGNGYPRQEYHNTNHHQQHQSVGKYTPVTTTTQQQEASNLKMMRMRTKTSELTSVKSVKDGGAAGKEKLEVRPGGMLVQKRDPDEEVTRVPLPTIRVRVKYGSIYHEMIINSTATFGELKKMLTGPTGLHHEDQKLIYKDKERSSKTFLDVVGVKDKSKMVLVLDPISQERRILEARKNAKIEKANKLVSEVSLEVDRLVGQVSALESVISKGGKVVEKTVSNLVDLFMIQLLKLDEIKIDGDVAKQKKMQVERVQRYVETLDVLKVNNAKNVSKKPPLQPRQNQEQRYTNGHSGNHNGNGYPRQEYHNTNHHQQHQSVGKYTPVTTTTQQQEASSKKTSEGVVVTTQWETFDSLPTIFSVPPSTSTSNSTTSKSIQPDFNWDLLLK</sequence>
<proteinExistence type="predicted"/>
<dbReference type="InterPro" id="IPR029071">
    <property type="entry name" value="Ubiquitin-like_domsf"/>
</dbReference>
<evidence type="ECO:0000256" key="3">
    <source>
        <dbReference type="SAM" id="MobiDB-lite"/>
    </source>
</evidence>